<feature type="transmembrane region" description="Helical" evidence="1">
    <location>
        <begin position="478"/>
        <end position="500"/>
    </location>
</feature>
<reference evidence="2 3" key="1">
    <citation type="submission" date="2019-02" db="EMBL/GenBank/DDBJ databases">
        <title>Genome sequencing of the rare red list fungi Phlebia centrifuga.</title>
        <authorList>
            <person name="Buettner E."/>
            <person name="Kellner H."/>
        </authorList>
    </citation>
    <scope>NUCLEOTIDE SEQUENCE [LARGE SCALE GENOMIC DNA]</scope>
    <source>
        <strain evidence="2 3">DSM 108282</strain>
    </source>
</reference>
<evidence type="ECO:0000313" key="3">
    <source>
        <dbReference type="Proteomes" id="UP000309038"/>
    </source>
</evidence>
<keyword evidence="3" id="KW-1185">Reference proteome</keyword>
<organism evidence="2 3">
    <name type="scientific">Hermanssonia centrifuga</name>
    <dbReference type="NCBI Taxonomy" id="98765"/>
    <lineage>
        <taxon>Eukaryota</taxon>
        <taxon>Fungi</taxon>
        <taxon>Dikarya</taxon>
        <taxon>Basidiomycota</taxon>
        <taxon>Agaricomycotina</taxon>
        <taxon>Agaricomycetes</taxon>
        <taxon>Polyporales</taxon>
        <taxon>Meruliaceae</taxon>
        <taxon>Hermanssonia</taxon>
    </lineage>
</organism>
<dbReference type="AlphaFoldDB" id="A0A4S4K9K0"/>
<proteinExistence type="predicted"/>
<dbReference type="Pfam" id="PF14494">
    <property type="entry name" value="DUF4436"/>
    <property type="match status" value="1"/>
</dbReference>
<gene>
    <name evidence="2" type="ORF">EW026_g6907</name>
</gene>
<keyword evidence="1" id="KW-0472">Membrane</keyword>
<evidence type="ECO:0000256" key="1">
    <source>
        <dbReference type="SAM" id="Phobius"/>
    </source>
</evidence>
<evidence type="ECO:0000313" key="2">
    <source>
        <dbReference type="EMBL" id="THG94595.1"/>
    </source>
</evidence>
<dbReference type="InterPro" id="IPR027948">
    <property type="entry name" value="DUF4436"/>
</dbReference>
<protein>
    <recommendedName>
        <fullName evidence="4">Transmembrane protein</fullName>
    </recommendedName>
</protein>
<feature type="transmembrane region" description="Helical" evidence="1">
    <location>
        <begin position="144"/>
        <end position="169"/>
    </location>
</feature>
<keyword evidence="1" id="KW-1133">Transmembrane helix</keyword>
<dbReference type="EMBL" id="SGPJ01000424">
    <property type="protein sequence ID" value="THG94595.1"/>
    <property type="molecule type" value="Genomic_DNA"/>
</dbReference>
<name>A0A4S4K9K0_9APHY</name>
<dbReference type="Proteomes" id="UP000309038">
    <property type="component" value="Unassembled WGS sequence"/>
</dbReference>
<comment type="caution">
    <text evidence="2">The sequence shown here is derived from an EMBL/GenBank/DDBJ whole genome shotgun (WGS) entry which is preliminary data.</text>
</comment>
<feature type="transmembrane region" description="Helical" evidence="1">
    <location>
        <begin position="414"/>
        <end position="435"/>
    </location>
</feature>
<evidence type="ECO:0008006" key="4">
    <source>
        <dbReference type="Google" id="ProtNLM"/>
    </source>
</evidence>
<keyword evidence="1" id="KW-0812">Transmembrane</keyword>
<sequence length="510" mass="55897">MSYQLQNCGRLLNITNFYVDGSLAPNATYDPLENPVDIENGVASIVYLQAINEFQTTHLLEVSAWHGLDQQYAYPFDTYFLDTSIVALDSDAQKSFHIISLKPVDSTNNFFPYVVTDGPAWLRDSSGAEQFEGRYLRMTFRRTILTQFFIVALFSVNWGLTLVVVLITIWANDGNEVNDSILVLPLSVILTIPALRALWVGAPGFGALGGGLVGAGKSVNIARIIEDGAQGQTGITLLGHVYNIDIPSRQVQISWLINGCGKLQLEGTTTYGVTNCGRLSQPANFYVDGSAQPVFSYDPSTAPLRTDSSGLSYTYVQALNEIQATHFIEISSWNGLDQQYAYPFDTYIVDTSFVALSSDTNQSLPIIALSPADSTDNFSPYIIQQWSTRINITGTEVDGRYVQMGFRRTILSQFFVVVLFVVNWGLTLVVLFITIAATDGQKVDVSILILPVTVILTIPALRALWVGAPAFGLLLDSVGLFVQMVVVSVCSMFLVIGIGLSEVIPLKQRD</sequence>
<accession>A0A4S4K9K0</accession>
<feature type="transmembrane region" description="Helical" evidence="1">
    <location>
        <begin position="447"/>
        <end position="466"/>
    </location>
</feature>